<dbReference type="PANTHER" id="PTHR11601">
    <property type="entry name" value="CYSTEINE DESULFURYLASE FAMILY MEMBER"/>
    <property type="match status" value="1"/>
</dbReference>
<dbReference type="PIRSF" id="PIRSF005572">
    <property type="entry name" value="NifS"/>
    <property type="match status" value="1"/>
</dbReference>
<dbReference type="Gene3D" id="3.90.1150.10">
    <property type="entry name" value="Aspartate Aminotransferase, domain 1"/>
    <property type="match status" value="1"/>
</dbReference>
<dbReference type="GO" id="GO:0008483">
    <property type="term" value="F:transaminase activity"/>
    <property type="evidence" value="ECO:0007669"/>
    <property type="project" value="UniProtKB-KW"/>
</dbReference>
<sequence>MSEDALSAFMKAAREYYGNTSSVHDVGTNAKALVEHSRQTLAATLNVDPAGLYFSSGGTEGNWLGIEALLSAGSGNHIIISAAEHSSVRRIVEKKEKEGWRISRIPLTTSGVVDVEALQDEMTEDTALVSVQLVNSDLGTIQPLEVIHRLCAESGVFLHSDFVQAFGKIDVTNVVGLVDSFSLSAHKIGGPKGVGAVYIRPSLSFTPIFPSVTHESGVRPGTLNTPGIASFVVAADHHVEEERISYLKSIFLTKLESSFQLVGDTRDQEVPILGLLVEGVPGQWLMLEGSRRGYAFSVGSACQSYQDSTLPTLDAMGIDEELAETFIRISFHPSHTEADVLGLADCLNGIVAEYSTVSAAP</sequence>
<dbReference type="InterPro" id="IPR016454">
    <property type="entry name" value="Cysteine_dSase"/>
</dbReference>
<dbReference type="SUPFAM" id="SSF53383">
    <property type="entry name" value="PLP-dependent transferases"/>
    <property type="match status" value="1"/>
</dbReference>
<accession>A0A4Z0GXQ4</accession>
<keyword evidence="5" id="KW-1185">Reference proteome</keyword>
<keyword evidence="4" id="KW-0032">Aminotransferase</keyword>
<name>A0A4Z0GXQ4_9BACI</name>
<evidence type="ECO:0000256" key="2">
    <source>
        <dbReference type="ARBA" id="ARBA00022898"/>
    </source>
</evidence>
<evidence type="ECO:0000313" key="5">
    <source>
        <dbReference type="Proteomes" id="UP000297982"/>
    </source>
</evidence>
<dbReference type="InterPro" id="IPR015424">
    <property type="entry name" value="PyrdxlP-dep_Trfase"/>
</dbReference>
<dbReference type="AlphaFoldDB" id="A0A4Z0GXQ4"/>
<dbReference type="Gene3D" id="3.40.640.10">
    <property type="entry name" value="Type I PLP-dependent aspartate aminotransferase-like (Major domain)"/>
    <property type="match status" value="1"/>
</dbReference>
<dbReference type="PANTHER" id="PTHR11601:SF36">
    <property type="entry name" value="CYSTEINE DESULFURASE NIFS-RELATED"/>
    <property type="match status" value="1"/>
</dbReference>
<evidence type="ECO:0000259" key="3">
    <source>
        <dbReference type="Pfam" id="PF00266"/>
    </source>
</evidence>
<evidence type="ECO:0000313" key="4">
    <source>
        <dbReference type="EMBL" id="TGB02052.1"/>
    </source>
</evidence>
<comment type="cofactor">
    <cofactor evidence="1">
        <name>pyridoxal 5'-phosphate</name>
        <dbReference type="ChEBI" id="CHEBI:597326"/>
    </cofactor>
</comment>
<feature type="domain" description="Aminotransferase class V" evidence="3">
    <location>
        <begin position="6"/>
        <end position="340"/>
    </location>
</feature>
<dbReference type="Proteomes" id="UP000297982">
    <property type="component" value="Unassembled WGS sequence"/>
</dbReference>
<dbReference type="Pfam" id="PF00266">
    <property type="entry name" value="Aminotran_5"/>
    <property type="match status" value="1"/>
</dbReference>
<organism evidence="4 5">
    <name type="scientific">Halobacillus salinus</name>
    <dbReference type="NCBI Taxonomy" id="192814"/>
    <lineage>
        <taxon>Bacteria</taxon>
        <taxon>Bacillati</taxon>
        <taxon>Bacillota</taxon>
        <taxon>Bacilli</taxon>
        <taxon>Bacillales</taxon>
        <taxon>Bacillaceae</taxon>
        <taxon>Halobacillus</taxon>
    </lineage>
</organism>
<dbReference type="Gene3D" id="1.10.260.50">
    <property type="match status" value="1"/>
</dbReference>
<comment type="caution">
    <text evidence="4">The sequence shown here is derived from an EMBL/GenBank/DDBJ whole genome shotgun (WGS) entry which is preliminary data.</text>
</comment>
<dbReference type="NCBIfam" id="NF002806">
    <property type="entry name" value="PRK02948.1"/>
    <property type="match status" value="1"/>
</dbReference>
<dbReference type="InterPro" id="IPR000192">
    <property type="entry name" value="Aminotrans_V_dom"/>
</dbReference>
<keyword evidence="4" id="KW-0808">Transferase</keyword>
<dbReference type="EMBL" id="SRJC01000004">
    <property type="protein sequence ID" value="TGB02052.1"/>
    <property type="molecule type" value="Genomic_DNA"/>
</dbReference>
<dbReference type="InterPro" id="IPR015421">
    <property type="entry name" value="PyrdxlP-dep_Trfase_major"/>
</dbReference>
<proteinExistence type="predicted"/>
<dbReference type="STRING" id="192814.GCA_900166575_03786"/>
<evidence type="ECO:0000256" key="1">
    <source>
        <dbReference type="ARBA" id="ARBA00001933"/>
    </source>
</evidence>
<gene>
    <name evidence="4" type="ORF">E4663_15040</name>
</gene>
<dbReference type="InterPro" id="IPR015422">
    <property type="entry name" value="PyrdxlP-dep_Trfase_small"/>
</dbReference>
<keyword evidence="2" id="KW-0663">Pyridoxal phosphate</keyword>
<reference evidence="4 5" key="1">
    <citation type="journal article" date="2003" name="Int. J. Syst. Evol. Microbiol.">
        <title>Halobacillus salinus sp. nov., isolated from a salt lake on the coast of the East Sea in Korea.</title>
        <authorList>
            <person name="Yoon J.H."/>
            <person name="Kang K.H."/>
            <person name="Park Y.H."/>
        </authorList>
    </citation>
    <scope>NUCLEOTIDE SEQUENCE [LARGE SCALE GENOMIC DNA]</scope>
    <source>
        <strain evidence="4 5">HSL-3</strain>
    </source>
</reference>
<protein>
    <submittedName>
        <fullName evidence="4">Aminotransferase class V-fold PLP-dependent enzyme</fullName>
    </submittedName>
</protein>